<proteinExistence type="predicted"/>
<name>A0AAE2BLN1_9LAMI</name>
<sequence>MSSSASEGIYLLQNLGKCCSTEMNVWVFTGGSNYQTLCDSWKDNLEVASTPFPSGLHLTHDEDSRRSITGFYVFLGGSLISWKTKKQATVSRSSAEVEYRSMASTVCELMWISYLLHDFLVPVQRPIPFWCDNKVALHITANPVVHERTKNLDIDCHLVRDQFKCGFIAPSFIREPDQPADFFTKALPVSVFARLLSKLVLCSQSLASGGGGLLRIALLHHHHYWRLCGKLVEAHVPRIWHFENVFSHPKLVKDLLGMMHFYNGMEIRRHVNVHSLGVKSVM</sequence>
<keyword evidence="2" id="KW-1185">Reference proteome</keyword>
<dbReference type="Proteomes" id="UP001289374">
    <property type="component" value="Unassembled WGS sequence"/>
</dbReference>
<dbReference type="SUPFAM" id="SSF56672">
    <property type="entry name" value="DNA/RNA polymerases"/>
    <property type="match status" value="1"/>
</dbReference>
<reference evidence="1" key="2">
    <citation type="journal article" date="2024" name="Plant">
        <title>Genomic evolution and insights into agronomic trait innovations of Sesamum species.</title>
        <authorList>
            <person name="Miao H."/>
            <person name="Wang L."/>
            <person name="Qu L."/>
            <person name="Liu H."/>
            <person name="Sun Y."/>
            <person name="Le M."/>
            <person name="Wang Q."/>
            <person name="Wei S."/>
            <person name="Zheng Y."/>
            <person name="Lin W."/>
            <person name="Duan Y."/>
            <person name="Cao H."/>
            <person name="Xiong S."/>
            <person name="Wang X."/>
            <person name="Wei L."/>
            <person name="Li C."/>
            <person name="Ma Q."/>
            <person name="Ju M."/>
            <person name="Zhao R."/>
            <person name="Li G."/>
            <person name="Mu C."/>
            <person name="Tian Q."/>
            <person name="Mei H."/>
            <person name="Zhang T."/>
            <person name="Gao T."/>
            <person name="Zhang H."/>
        </authorList>
    </citation>
    <scope>NUCLEOTIDE SEQUENCE</scope>
    <source>
        <strain evidence="1">K16</strain>
    </source>
</reference>
<dbReference type="InterPro" id="IPR043502">
    <property type="entry name" value="DNA/RNA_pol_sf"/>
</dbReference>
<gene>
    <name evidence="1" type="ORF">Sango_2328500</name>
</gene>
<accession>A0AAE2BLN1</accession>
<evidence type="ECO:0000313" key="1">
    <source>
        <dbReference type="EMBL" id="KAK4389915.1"/>
    </source>
</evidence>
<organism evidence="1 2">
    <name type="scientific">Sesamum angolense</name>
    <dbReference type="NCBI Taxonomy" id="2727404"/>
    <lineage>
        <taxon>Eukaryota</taxon>
        <taxon>Viridiplantae</taxon>
        <taxon>Streptophyta</taxon>
        <taxon>Embryophyta</taxon>
        <taxon>Tracheophyta</taxon>
        <taxon>Spermatophyta</taxon>
        <taxon>Magnoliopsida</taxon>
        <taxon>eudicotyledons</taxon>
        <taxon>Gunneridae</taxon>
        <taxon>Pentapetalae</taxon>
        <taxon>asterids</taxon>
        <taxon>lamiids</taxon>
        <taxon>Lamiales</taxon>
        <taxon>Pedaliaceae</taxon>
        <taxon>Sesamum</taxon>
    </lineage>
</organism>
<dbReference type="CDD" id="cd09272">
    <property type="entry name" value="RNase_HI_RT_Ty1"/>
    <property type="match status" value="1"/>
</dbReference>
<evidence type="ECO:0000313" key="2">
    <source>
        <dbReference type="Proteomes" id="UP001289374"/>
    </source>
</evidence>
<dbReference type="PANTHER" id="PTHR11439:SF465">
    <property type="entry name" value="REVERSE TRANSCRIPTASE TY1_COPIA-TYPE DOMAIN-CONTAINING PROTEIN"/>
    <property type="match status" value="1"/>
</dbReference>
<protein>
    <submittedName>
        <fullName evidence="1">Retrovirus-related Pol polyprotein from transposon RE1</fullName>
    </submittedName>
</protein>
<dbReference type="EMBL" id="JACGWL010000013">
    <property type="protein sequence ID" value="KAK4389915.1"/>
    <property type="molecule type" value="Genomic_DNA"/>
</dbReference>
<comment type="caution">
    <text evidence="1">The sequence shown here is derived from an EMBL/GenBank/DDBJ whole genome shotgun (WGS) entry which is preliminary data.</text>
</comment>
<reference evidence="1" key="1">
    <citation type="submission" date="2020-06" db="EMBL/GenBank/DDBJ databases">
        <authorList>
            <person name="Li T."/>
            <person name="Hu X."/>
            <person name="Zhang T."/>
            <person name="Song X."/>
            <person name="Zhang H."/>
            <person name="Dai N."/>
            <person name="Sheng W."/>
            <person name="Hou X."/>
            <person name="Wei L."/>
        </authorList>
    </citation>
    <scope>NUCLEOTIDE SEQUENCE</scope>
    <source>
        <strain evidence="1">K16</strain>
        <tissue evidence="1">Leaf</tissue>
    </source>
</reference>
<dbReference type="AlphaFoldDB" id="A0AAE2BLN1"/>
<dbReference type="PANTHER" id="PTHR11439">
    <property type="entry name" value="GAG-POL-RELATED RETROTRANSPOSON"/>
    <property type="match status" value="1"/>
</dbReference>